<accession>E4ZVL0</accession>
<gene>
    <name evidence="1" type="ORF">LEMA_P027880.1</name>
</gene>
<dbReference type="PANTHER" id="PTHR42085">
    <property type="entry name" value="F-BOX DOMAIN-CONTAINING PROTEIN"/>
    <property type="match status" value="1"/>
</dbReference>
<name>E4ZVL0_LEPMJ</name>
<proteinExistence type="predicted"/>
<dbReference type="Proteomes" id="UP000002668">
    <property type="component" value="Genome"/>
</dbReference>
<dbReference type="OrthoDB" id="5413827at2759"/>
<evidence type="ECO:0000313" key="1">
    <source>
        <dbReference type="EMBL" id="CBX95636.1"/>
    </source>
</evidence>
<dbReference type="InParanoid" id="E4ZVL0"/>
<dbReference type="InterPro" id="IPR038883">
    <property type="entry name" value="AN11006-like"/>
</dbReference>
<sequence>MSFQNTESVILDIESPSSRAPAYTIQTQSPFLRLPAEVRNRIYNHLYTPAAAIARNKPTYHRPSPFITSPPNLPALSQTCHQLCFETRLLPFLSSEFTGSPSKLIAALRALAPEHRALVTHVTFLVSYDDTRFSPTRPPVGLLGYEFAEALQALVEFEGVEMVSVERVMGYWSRGVELEDLVYEELEYMGMDYVDVVVMPEQGGRKR</sequence>
<protein>
    <submittedName>
        <fullName evidence="1">Predicted protein</fullName>
    </submittedName>
</protein>
<dbReference type="GeneID" id="13288495"/>
<keyword evidence="2" id="KW-1185">Reference proteome</keyword>
<reference evidence="2" key="1">
    <citation type="journal article" date="2011" name="Nat. Commun.">
        <title>Effector diversification within compartments of the Leptosphaeria maculans genome affected by Repeat-Induced Point mutations.</title>
        <authorList>
            <person name="Rouxel T."/>
            <person name="Grandaubert J."/>
            <person name="Hane J.K."/>
            <person name="Hoede C."/>
            <person name="van de Wouw A.P."/>
            <person name="Couloux A."/>
            <person name="Dominguez V."/>
            <person name="Anthouard V."/>
            <person name="Bally P."/>
            <person name="Bourras S."/>
            <person name="Cozijnsen A.J."/>
            <person name="Ciuffetti L.M."/>
            <person name="Degrave A."/>
            <person name="Dilmaghani A."/>
            <person name="Duret L."/>
            <person name="Fudal I."/>
            <person name="Goodwin S.B."/>
            <person name="Gout L."/>
            <person name="Glaser N."/>
            <person name="Linglin J."/>
            <person name="Kema G.H.J."/>
            <person name="Lapalu N."/>
            <person name="Lawrence C.B."/>
            <person name="May K."/>
            <person name="Meyer M."/>
            <person name="Ollivier B."/>
            <person name="Poulain J."/>
            <person name="Schoch C.L."/>
            <person name="Simon A."/>
            <person name="Spatafora J.W."/>
            <person name="Stachowiak A."/>
            <person name="Turgeon B.G."/>
            <person name="Tyler B.M."/>
            <person name="Vincent D."/>
            <person name="Weissenbach J."/>
            <person name="Amselem J."/>
            <person name="Quesneville H."/>
            <person name="Oliver R.P."/>
            <person name="Wincker P."/>
            <person name="Balesdent M.-H."/>
            <person name="Howlett B.J."/>
        </authorList>
    </citation>
    <scope>NUCLEOTIDE SEQUENCE [LARGE SCALE GENOMIC DNA]</scope>
    <source>
        <strain evidence="2">JN3 / isolate v23.1.3 / race Av1-4-5-6-7-8</strain>
    </source>
</reference>
<dbReference type="HOGENOM" id="CLU_106391_0_0_1"/>
<evidence type="ECO:0000313" key="2">
    <source>
        <dbReference type="Proteomes" id="UP000002668"/>
    </source>
</evidence>
<dbReference type="PANTHER" id="PTHR42085:SF1">
    <property type="entry name" value="F-BOX DOMAIN-CONTAINING PROTEIN"/>
    <property type="match status" value="1"/>
</dbReference>
<dbReference type="RefSeq" id="XP_003839115.1">
    <property type="nucleotide sequence ID" value="XM_003839067.1"/>
</dbReference>
<dbReference type="VEuPathDB" id="FungiDB:LEMA_P027880.1"/>
<dbReference type="EMBL" id="FP929127">
    <property type="protein sequence ID" value="CBX95636.1"/>
    <property type="molecule type" value="Genomic_DNA"/>
</dbReference>
<organism evidence="2">
    <name type="scientific">Leptosphaeria maculans (strain JN3 / isolate v23.1.3 / race Av1-4-5-6-7-8)</name>
    <name type="common">Blackleg fungus</name>
    <name type="synonym">Phoma lingam</name>
    <dbReference type="NCBI Taxonomy" id="985895"/>
    <lineage>
        <taxon>Eukaryota</taxon>
        <taxon>Fungi</taxon>
        <taxon>Dikarya</taxon>
        <taxon>Ascomycota</taxon>
        <taxon>Pezizomycotina</taxon>
        <taxon>Dothideomycetes</taxon>
        <taxon>Pleosporomycetidae</taxon>
        <taxon>Pleosporales</taxon>
        <taxon>Pleosporineae</taxon>
        <taxon>Leptosphaeriaceae</taxon>
        <taxon>Plenodomus</taxon>
        <taxon>Plenodomus lingam/Leptosphaeria maculans species complex</taxon>
    </lineage>
</organism>
<dbReference type="AlphaFoldDB" id="E4ZVL0"/>